<dbReference type="AlphaFoldDB" id="X1N5F1"/>
<proteinExistence type="predicted"/>
<feature type="non-terminal residue" evidence="1">
    <location>
        <position position="1"/>
    </location>
</feature>
<evidence type="ECO:0000313" key="1">
    <source>
        <dbReference type="EMBL" id="GAI13854.1"/>
    </source>
</evidence>
<comment type="caution">
    <text evidence="1">The sequence shown here is derived from an EMBL/GenBank/DDBJ whole genome shotgun (WGS) entry which is preliminary data.</text>
</comment>
<name>X1N5F1_9ZZZZ</name>
<gene>
    <name evidence="1" type="ORF">S06H3_24111</name>
</gene>
<accession>X1N5F1</accession>
<dbReference type="EMBL" id="BARV01013303">
    <property type="protein sequence ID" value="GAI13854.1"/>
    <property type="molecule type" value="Genomic_DNA"/>
</dbReference>
<protein>
    <submittedName>
        <fullName evidence="1">Uncharacterized protein</fullName>
    </submittedName>
</protein>
<organism evidence="1">
    <name type="scientific">marine sediment metagenome</name>
    <dbReference type="NCBI Taxonomy" id="412755"/>
    <lineage>
        <taxon>unclassified sequences</taxon>
        <taxon>metagenomes</taxon>
        <taxon>ecological metagenomes</taxon>
    </lineage>
</organism>
<reference evidence="1" key="1">
    <citation type="journal article" date="2014" name="Front. Microbiol.">
        <title>High frequency of phylogenetically diverse reductive dehalogenase-homologous genes in deep subseafloor sedimentary metagenomes.</title>
        <authorList>
            <person name="Kawai M."/>
            <person name="Futagami T."/>
            <person name="Toyoda A."/>
            <person name="Takaki Y."/>
            <person name="Nishi S."/>
            <person name="Hori S."/>
            <person name="Arai W."/>
            <person name="Tsubouchi T."/>
            <person name="Morono Y."/>
            <person name="Uchiyama I."/>
            <person name="Ito T."/>
            <person name="Fujiyama A."/>
            <person name="Inagaki F."/>
            <person name="Takami H."/>
        </authorList>
    </citation>
    <scope>NUCLEOTIDE SEQUENCE</scope>
    <source>
        <strain evidence="1">Expedition CK06-06</strain>
    </source>
</reference>
<sequence>FEIERNSNYYRANPKLAACGSNFFVAWEDVPEDGVYPNDRYNIFGKGVDNNGNLGPRVEIFKDNAQYVHLDKVSASNNYFLVVYGPYNNPNHVCGRRVNSAGTGTVGANIVISSAEGSAECHGAASFGLAL</sequence>